<proteinExistence type="predicted"/>
<dbReference type="Proteomes" id="UP000308730">
    <property type="component" value="Unassembled WGS sequence"/>
</dbReference>
<dbReference type="OrthoDB" id="2595509at2759"/>
<feature type="compositionally biased region" description="Acidic residues" evidence="1">
    <location>
        <begin position="74"/>
        <end position="90"/>
    </location>
</feature>
<dbReference type="AlphaFoldDB" id="A0A4S4LZ23"/>
<feature type="region of interest" description="Disordered" evidence="1">
    <location>
        <begin position="58"/>
        <end position="143"/>
    </location>
</feature>
<name>A0A4S4LZ23_9APHY</name>
<reference evidence="2 3" key="1">
    <citation type="submission" date="2019-02" db="EMBL/GenBank/DDBJ databases">
        <title>Genome sequencing of the rare red list fungi Antrodiella citrinella (Flaviporus citrinellus).</title>
        <authorList>
            <person name="Buettner E."/>
            <person name="Kellner H."/>
        </authorList>
    </citation>
    <scope>NUCLEOTIDE SEQUENCE [LARGE SCALE GENOMIC DNA]</scope>
    <source>
        <strain evidence="2 3">DSM 108506</strain>
    </source>
</reference>
<feature type="region of interest" description="Disordered" evidence="1">
    <location>
        <begin position="1"/>
        <end position="23"/>
    </location>
</feature>
<organism evidence="2 3">
    <name type="scientific">Antrodiella citrinella</name>
    <dbReference type="NCBI Taxonomy" id="2447956"/>
    <lineage>
        <taxon>Eukaryota</taxon>
        <taxon>Fungi</taxon>
        <taxon>Dikarya</taxon>
        <taxon>Basidiomycota</taxon>
        <taxon>Agaricomycotina</taxon>
        <taxon>Agaricomycetes</taxon>
        <taxon>Polyporales</taxon>
        <taxon>Steccherinaceae</taxon>
        <taxon>Antrodiella</taxon>
    </lineage>
</organism>
<accession>A0A4S4LZ23</accession>
<dbReference type="EMBL" id="SGPM01000629">
    <property type="protein sequence ID" value="THH17765.1"/>
    <property type="molecule type" value="Genomic_DNA"/>
</dbReference>
<keyword evidence="3" id="KW-1185">Reference proteome</keyword>
<evidence type="ECO:0000313" key="3">
    <source>
        <dbReference type="Proteomes" id="UP000308730"/>
    </source>
</evidence>
<comment type="caution">
    <text evidence="2">The sequence shown here is derived from an EMBL/GenBank/DDBJ whole genome shotgun (WGS) entry which is preliminary data.</text>
</comment>
<evidence type="ECO:0000256" key="1">
    <source>
        <dbReference type="SAM" id="MobiDB-lite"/>
    </source>
</evidence>
<sequence>MSTRRRVGFSTSSSEASRRQLMQPVPSWEKVWVNSDKAPGATIKVFKWVKTDKIQQFGEDESEVVNQPLAPLPDEPEVVEGDDDLLDADDVPARDSAIPDTTPVSRAGSELAVSKADDESKPASPKPHPLSVSFAPPSPVAIPPEEDVLDEALQPLSTEDDITADISLNLTDMGPDGEAFEGAADMSQLQPADAILGGPLMDENMSDPFAMDQ</sequence>
<gene>
    <name evidence="2" type="ORF">EUX98_g9063</name>
</gene>
<protein>
    <submittedName>
        <fullName evidence="2">Uncharacterized protein</fullName>
    </submittedName>
</protein>
<evidence type="ECO:0000313" key="2">
    <source>
        <dbReference type="EMBL" id="THH17765.1"/>
    </source>
</evidence>